<evidence type="ECO:0000313" key="1">
    <source>
        <dbReference type="EMBL" id="DAF50173.1"/>
    </source>
</evidence>
<proteinExistence type="predicted"/>
<sequence length="229" mass="25613">MGWFHFKGKDSRDFGILISAAPEKVRAERRVEQVTIPGRNGDLTVDEGTYAPYVISVECSTRGNENLDEILAWLNGAGGLILCTEPDKVFRASIYNKISVADMIYLYNSFLLQFRVQPFKYSVNAAGDALELTAPTTIRNSGTVYSEPIITVYGSGDITLNINGEDFPIYGVQESITIDSEMMEVFEGDINQNGKYGGAEFPRFEVGKNEISWTGNVSKIKIQPRWRWL</sequence>
<accession>A0A8S5SGQ6</accession>
<dbReference type="NCBIfam" id="TIGR01633">
    <property type="entry name" value="phi3626_gp14_N"/>
    <property type="match status" value="1"/>
</dbReference>
<dbReference type="Gene3D" id="2.40.30.200">
    <property type="match status" value="1"/>
</dbReference>
<name>A0A8S5SGQ6_9CAUD</name>
<dbReference type="EMBL" id="BK032593">
    <property type="protein sequence ID" value="DAF50173.1"/>
    <property type="molecule type" value="Genomic_DNA"/>
</dbReference>
<protein>
    <submittedName>
        <fullName evidence="1">Distal tail protein</fullName>
    </submittedName>
</protein>
<organism evidence="1">
    <name type="scientific">Siphoviridae sp. ct9zP9</name>
    <dbReference type="NCBI Taxonomy" id="2827795"/>
    <lineage>
        <taxon>Viruses</taxon>
        <taxon>Duplodnaviria</taxon>
        <taxon>Heunggongvirae</taxon>
        <taxon>Uroviricota</taxon>
        <taxon>Caudoviricetes</taxon>
    </lineage>
</organism>
<dbReference type="InterPro" id="IPR006520">
    <property type="entry name" value="Dit_BPSPP_N"/>
</dbReference>
<reference evidence="1" key="1">
    <citation type="journal article" date="2021" name="Proc. Natl. Acad. Sci. U.S.A.">
        <title>A Catalog of Tens of Thousands of Viruses from Human Metagenomes Reveals Hidden Associations with Chronic Diseases.</title>
        <authorList>
            <person name="Tisza M.J."/>
            <person name="Buck C.B."/>
        </authorList>
    </citation>
    <scope>NUCLEOTIDE SEQUENCE</scope>
    <source>
        <strain evidence="1">Ct9zP9</strain>
    </source>
</reference>